<evidence type="ECO:0000256" key="3">
    <source>
        <dbReference type="ARBA" id="ARBA00022692"/>
    </source>
</evidence>
<feature type="transmembrane region" description="Helical" evidence="6">
    <location>
        <begin position="191"/>
        <end position="211"/>
    </location>
</feature>
<dbReference type="EMBL" id="BBLT01000003">
    <property type="protein sequence ID" value="GAL84577.1"/>
    <property type="molecule type" value="Genomic_DNA"/>
</dbReference>
<dbReference type="GO" id="GO:0016020">
    <property type="term" value="C:membrane"/>
    <property type="evidence" value="ECO:0007669"/>
    <property type="project" value="UniProtKB-SubCell"/>
</dbReference>
<dbReference type="PANTHER" id="PTHR30238">
    <property type="entry name" value="MEMBRANE BOUND PREDICTED REDOX MODULATOR"/>
    <property type="match status" value="1"/>
</dbReference>
<dbReference type="STRING" id="153721.MYP_1805"/>
<dbReference type="Proteomes" id="UP000030185">
    <property type="component" value="Unassembled WGS sequence"/>
</dbReference>
<evidence type="ECO:0000256" key="6">
    <source>
        <dbReference type="SAM" id="Phobius"/>
    </source>
</evidence>
<evidence type="ECO:0000313" key="8">
    <source>
        <dbReference type="Proteomes" id="UP000030185"/>
    </source>
</evidence>
<proteinExistence type="inferred from homology"/>
<evidence type="ECO:0000313" key="7">
    <source>
        <dbReference type="EMBL" id="GAL84577.1"/>
    </source>
</evidence>
<keyword evidence="5 6" id="KW-0472">Membrane</keyword>
<name>A0A098LDP6_9BACT</name>
<feature type="transmembrane region" description="Helical" evidence="6">
    <location>
        <begin position="47"/>
        <end position="72"/>
    </location>
</feature>
<keyword evidence="8" id="KW-1185">Reference proteome</keyword>
<dbReference type="InterPro" id="IPR005496">
    <property type="entry name" value="Integral_membrane_TerC"/>
</dbReference>
<feature type="transmembrane region" description="Helical" evidence="6">
    <location>
        <begin position="123"/>
        <end position="148"/>
    </location>
</feature>
<feature type="transmembrane region" description="Helical" evidence="6">
    <location>
        <begin position="160"/>
        <end position="179"/>
    </location>
</feature>
<sequence length="257" mass="28711">MFEPFLTAEGIISFLTLSLMEVVLGIDNIIFISILSDRLPVEAQKKGRLIGLSLALIIRVFLLMIISIIVGFTKPVMEINEVEISLRDIILFAGGLFLVYKSTMEIHEKLEGEVEQSAKTKKLSLLSAIIQIVLLDIVFSFDSILTAIGLVNDPHRDMPIMVAAIIVSIVVMLLFAKGISDFINDHPTIKMLALSFLLLIGILLVAEAFHYHVPKGYIYFAIGFSLGVEMLNMRAKRKSEPVKLRNNPELEEEDKLN</sequence>
<organism evidence="7 8">
    <name type="scientific">Sporocytophaga myxococcoides</name>
    <dbReference type="NCBI Taxonomy" id="153721"/>
    <lineage>
        <taxon>Bacteria</taxon>
        <taxon>Pseudomonadati</taxon>
        <taxon>Bacteroidota</taxon>
        <taxon>Cytophagia</taxon>
        <taxon>Cytophagales</taxon>
        <taxon>Cytophagaceae</taxon>
        <taxon>Sporocytophaga</taxon>
    </lineage>
</organism>
<comment type="subcellular location">
    <subcellularLocation>
        <location evidence="1">Membrane</location>
        <topology evidence="1">Multi-pass membrane protein</topology>
    </subcellularLocation>
</comment>
<dbReference type="eggNOG" id="COG0861">
    <property type="taxonomic scope" value="Bacteria"/>
</dbReference>
<dbReference type="PANTHER" id="PTHR30238:SF4">
    <property type="entry name" value="SLL1022 PROTEIN"/>
    <property type="match status" value="1"/>
</dbReference>
<accession>A0A098LDP6</accession>
<comment type="similarity">
    <text evidence="2">Belongs to the TerC family.</text>
</comment>
<gene>
    <name evidence="7" type="ORF">MYP_1805</name>
</gene>
<feature type="transmembrane region" description="Helical" evidence="6">
    <location>
        <begin position="217"/>
        <end position="235"/>
    </location>
</feature>
<reference evidence="7 8" key="1">
    <citation type="submission" date="2014-09" db="EMBL/GenBank/DDBJ databases">
        <title>Sporocytophaga myxococcoides PG-01 genome sequencing.</title>
        <authorList>
            <person name="Liu L."/>
            <person name="Gao P.J."/>
            <person name="Chen G.J."/>
            <person name="Wang L.S."/>
        </authorList>
    </citation>
    <scope>NUCLEOTIDE SEQUENCE [LARGE SCALE GENOMIC DNA]</scope>
    <source>
        <strain evidence="7 8">PG-01</strain>
    </source>
</reference>
<dbReference type="Pfam" id="PF03741">
    <property type="entry name" value="TerC"/>
    <property type="match status" value="1"/>
</dbReference>
<protein>
    <submittedName>
        <fullName evidence="7">Membrane protein</fullName>
    </submittedName>
</protein>
<evidence type="ECO:0000256" key="4">
    <source>
        <dbReference type="ARBA" id="ARBA00022989"/>
    </source>
</evidence>
<comment type="caution">
    <text evidence="7">The sequence shown here is derived from an EMBL/GenBank/DDBJ whole genome shotgun (WGS) entry which is preliminary data.</text>
</comment>
<evidence type="ECO:0000256" key="5">
    <source>
        <dbReference type="ARBA" id="ARBA00023136"/>
    </source>
</evidence>
<dbReference type="OrthoDB" id="9805314at2"/>
<feature type="transmembrane region" description="Helical" evidence="6">
    <location>
        <begin position="12"/>
        <end position="35"/>
    </location>
</feature>
<dbReference type="RefSeq" id="WP_045461702.1">
    <property type="nucleotide sequence ID" value="NZ_BBLT01000003.1"/>
</dbReference>
<dbReference type="AlphaFoldDB" id="A0A098LDP6"/>
<keyword evidence="4 6" id="KW-1133">Transmembrane helix</keyword>
<evidence type="ECO:0000256" key="2">
    <source>
        <dbReference type="ARBA" id="ARBA00007511"/>
    </source>
</evidence>
<evidence type="ECO:0000256" key="1">
    <source>
        <dbReference type="ARBA" id="ARBA00004141"/>
    </source>
</evidence>
<keyword evidence="3 6" id="KW-0812">Transmembrane</keyword>